<evidence type="ECO:0000313" key="2">
    <source>
        <dbReference type="EMBL" id="KKR86296.1"/>
    </source>
</evidence>
<feature type="transmembrane region" description="Helical" evidence="1">
    <location>
        <begin position="12"/>
        <end position="30"/>
    </location>
</feature>
<protein>
    <submittedName>
        <fullName evidence="2">Uncharacterized protein</fullName>
    </submittedName>
</protein>
<reference evidence="2 3" key="1">
    <citation type="journal article" date="2015" name="Nature">
        <title>rRNA introns, odd ribosomes, and small enigmatic genomes across a large radiation of phyla.</title>
        <authorList>
            <person name="Brown C.T."/>
            <person name="Hug L.A."/>
            <person name="Thomas B.C."/>
            <person name="Sharon I."/>
            <person name="Castelle C.J."/>
            <person name="Singh A."/>
            <person name="Wilkins M.J."/>
            <person name="Williams K.H."/>
            <person name="Banfield J.F."/>
        </authorList>
    </citation>
    <scope>NUCLEOTIDE SEQUENCE [LARGE SCALE GENOMIC DNA]</scope>
</reference>
<comment type="caution">
    <text evidence="2">The sequence shown here is derived from an EMBL/GenBank/DDBJ whole genome shotgun (WGS) entry which is preliminary data.</text>
</comment>
<dbReference type="Proteomes" id="UP000034854">
    <property type="component" value="Unassembled WGS sequence"/>
</dbReference>
<evidence type="ECO:0000313" key="3">
    <source>
        <dbReference type="Proteomes" id="UP000034854"/>
    </source>
</evidence>
<proteinExistence type="predicted"/>
<keyword evidence="1" id="KW-0812">Transmembrane</keyword>
<name>A0A0G0UFT6_9BACT</name>
<evidence type="ECO:0000256" key="1">
    <source>
        <dbReference type="SAM" id="Phobius"/>
    </source>
</evidence>
<sequence>MNFNRETWYSKIIAILLFFAFPVVAFYLGAKYQKSTDYKDKSAIASSPAPAKSKVTFQKSFEDNLLKYKGTVQTPSPCHELKQKTKIMESYPEQVRIDLSIDDPAPGNVCIQQIAQKDFSGKIKVSESATVSVFLNGEKVY</sequence>
<dbReference type="AlphaFoldDB" id="A0A0G0UFT6"/>
<gene>
    <name evidence="2" type="ORF">UU34_C0017G0012</name>
</gene>
<accession>A0A0G0UFT6</accession>
<dbReference type="EMBL" id="LCAG01000017">
    <property type="protein sequence ID" value="KKR86296.1"/>
    <property type="molecule type" value="Genomic_DNA"/>
</dbReference>
<organism evidence="2 3">
    <name type="scientific">Candidatus Curtissbacteria bacterium GW2011_GWA1_41_11</name>
    <dbReference type="NCBI Taxonomy" id="1618409"/>
    <lineage>
        <taxon>Bacteria</taxon>
        <taxon>Candidatus Curtissiibacteriota</taxon>
    </lineage>
</organism>
<keyword evidence="1" id="KW-0472">Membrane</keyword>
<keyword evidence="1" id="KW-1133">Transmembrane helix</keyword>